<dbReference type="SUPFAM" id="SSF101874">
    <property type="entry name" value="YceI-like"/>
    <property type="match status" value="1"/>
</dbReference>
<sequence>MKKILLAGLLALGFAVPGVQAAEYKIDTQGQHAFIQFKIQHLGYSWLYGRFNDLSGHFTYDKDNPDASEVVVNIDPASIDTNHAERDKHLRSDEFLHVAEHPEAKFVSTSFEDHGDGTATLKGDLTLHGITKPVTIDAEHVGHGPDPWGGYRRGFRGTTKIALKDFGIDYDLGPKAREVALTLSIEGVRQ</sequence>
<dbReference type="Proteomes" id="UP001575181">
    <property type="component" value="Unassembled WGS sequence"/>
</dbReference>
<name>A0ABV4TRW8_9GAMM</name>
<keyword evidence="4" id="KW-1185">Reference proteome</keyword>
<accession>A0ABV4TRW8</accession>
<evidence type="ECO:0000313" key="4">
    <source>
        <dbReference type="Proteomes" id="UP001575181"/>
    </source>
</evidence>
<dbReference type="Gene3D" id="2.40.128.110">
    <property type="entry name" value="Lipid/polyisoprenoid-binding, YceI-like"/>
    <property type="match status" value="1"/>
</dbReference>
<proteinExistence type="predicted"/>
<dbReference type="Pfam" id="PF04264">
    <property type="entry name" value="YceI"/>
    <property type="match status" value="1"/>
</dbReference>
<feature type="chain" id="PRO_5046397378" evidence="1">
    <location>
        <begin position="22"/>
        <end position="190"/>
    </location>
</feature>
<evidence type="ECO:0000259" key="2">
    <source>
        <dbReference type="SMART" id="SM00867"/>
    </source>
</evidence>
<evidence type="ECO:0000256" key="1">
    <source>
        <dbReference type="SAM" id="SignalP"/>
    </source>
</evidence>
<reference evidence="3 4" key="1">
    <citation type="submission" date="2024-08" db="EMBL/GenBank/DDBJ databases">
        <title>Whole-genome sequencing of halo(alkali)philic microorganisms from hypersaline lakes.</title>
        <authorList>
            <person name="Sorokin D.Y."/>
            <person name="Merkel A.Y."/>
            <person name="Messina E."/>
            <person name="Yakimov M."/>
        </authorList>
    </citation>
    <scope>NUCLEOTIDE SEQUENCE [LARGE SCALE GENOMIC DNA]</scope>
    <source>
        <strain evidence="3 4">Cl-TMA</strain>
    </source>
</reference>
<dbReference type="InterPro" id="IPR007372">
    <property type="entry name" value="Lipid/polyisoprenoid-bd_YceI"/>
</dbReference>
<dbReference type="NCBIfam" id="NF002994">
    <property type="entry name" value="PRK03757.1"/>
    <property type="match status" value="1"/>
</dbReference>
<dbReference type="SMART" id="SM00867">
    <property type="entry name" value="YceI"/>
    <property type="match status" value="1"/>
</dbReference>
<dbReference type="PANTHER" id="PTHR34406">
    <property type="entry name" value="PROTEIN YCEI"/>
    <property type="match status" value="1"/>
</dbReference>
<dbReference type="EMBL" id="JBGUAW010000003">
    <property type="protein sequence ID" value="MFA9460079.1"/>
    <property type="molecule type" value="Genomic_DNA"/>
</dbReference>
<dbReference type="PANTHER" id="PTHR34406:SF1">
    <property type="entry name" value="PROTEIN YCEI"/>
    <property type="match status" value="1"/>
</dbReference>
<comment type="caution">
    <text evidence="3">The sequence shown here is derived from an EMBL/GenBank/DDBJ whole genome shotgun (WGS) entry which is preliminary data.</text>
</comment>
<evidence type="ECO:0000313" key="3">
    <source>
        <dbReference type="EMBL" id="MFA9460079.1"/>
    </source>
</evidence>
<protein>
    <submittedName>
        <fullName evidence="3">YceI family protein</fullName>
    </submittedName>
</protein>
<dbReference type="InterPro" id="IPR036761">
    <property type="entry name" value="TTHA0802/YceI-like_sf"/>
</dbReference>
<feature type="signal peptide" evidence="1">
    <location>
        <begin position="1"/>
        <end position="21"/>
    </location>
</feature>
<gene>
    <name evidence="3" type="ORF">ACERLL_04505</name>
</gene>
<keyword evidence="1" id="KW-0732">Signal</keyword>
<organism evidence="3 4">
    <name type="scientific">Thiohalorhabdus methylotrophus</name>
    <dbReference type="NCBI Taxonomy" id="3242694"/>
    <lineage>
        <taxon>Bacteria</taxon>
        <taxon>Pseudomonadati</taxon>
        <taxon>Pseudomonadota</taxon>
        <taxon>Gammaproteobacteria</taxon>
        <taxon>Thiohalorhabdales</taxon>
        <taxon>Thiohalorhabdaceae</taxon>
        <taxon>Thiohalorhabdus</taxon>
    </lineage>
</organism>
<feature type="domain" description="Lipid/polyisoprenoid-binding YceI-like" evidence="2">
    <location>
        <begin position="23"/>
        <end position="188"/>
    </location>
</feature>
<dbReference type="RefSeq" id="WP_373654868.1">
    <property type="nucleotide sequence ID" value="NZ_JBGUAW010000003.1"/>
</dbReference>